<dbReference type="SUPFAM" id="SSF50978">
    <property type="entry name" value="WD40 repeat-like"/>
    <property type="match status" value="1"/>
</dbReference>
<evidence type="ECO:0000256" key="2">
    <source>
        <dbReference type="ARBA" id="ARBA00022737"/>
    </source>
</evidence>
<organism evidence="5 6">
    <name type="scientific">Muraenolepis orangiensis</name>
    <name type="common">Patagonian moray cod</name>
    <dbReference type="NCBI Taxonomy" id="630683"/>
    <lineage>
        <taxon>Eukaryota</taxon>
        <taxon>Metazoa</taxon>
        <taxon>Chordata</taxon>
        <taxon>Craniata</taxon>
        <taxon>Vertebrata</taxon>
        <taxon>Euteleostomi</taxon>
        <taxon>Actinopterygii</taxon>
        <taxon>Neopterygii</taxon>
        <taxon>Teleostei</taxon>
        <taxon>Neoteleostei</taxon>
        <taxon>Acanthomorphata</taxon>
        <taxon>Zeiogadaria</taxon>
        <taxon>Gadariae</taxon>
        <taxon>Gadiformes</taxon>
        <taxon>Muraenolepidoidei</taxon>
        <taxon>Muraenolepididae</taxon>
        <taxon>Muraenolepis</taxon>
    </lineage>
</organism>
<dbReference type="Proteomes" id="UP001148018">
    <property type="component" value="Unassembled WGS sequence"/>
</dbReference>
<evidence type="ECO:0000256" key="4">
    <source>
        <dbReference type="SAM" id="MobiDB-lite"/>
    </source>
</evidence>
<evidence type="ECO:0000313" key="5">
    <source>
        <dbReference type="EMBL" id="KAJ3590688.1"/>
    </source>
</evidence>
<dbReference type="PROSITE" id="PS00678">
    <property type="entry name" value="WD_REPEATS_1"/>
    <property type="match status" value="1"/>
</dbReference>
<dbReference type="InterPro" id="IPR015943">
    <property type="entry name" value="WD40/YVTN_repeat-like_dom_sf"/>
</dbReference>
<reference evidence="5" key="1">
    <citation type="submission" date="2022-07" db="EMBL/GenBank/DDBJ databases">
        <title>Chromosome-level genome of Muraenolepis orangiensis.</title>
        <authorList>
            <person name="Kim J."/>
        </authorList>
    </citation>
    <scope>NUCLEOTIDE SEQUENCE</scope>
    <source>
        <strain evidence="5">KU_S4_2022</strain>
        <tissue evidence="5">Muscle</tissue>
    </source>
</reference>
<dbReference type="OrthoDB" id="6262491at2759"/>
<proteinExistence type="predicted"/>
<evidence type="ECO:0000256" key="3">
    <source>
        <dbReference type="PROSITE-ProRule" id="PRU00221"/>
    </source>
</evidence>
<evidence type="ECO:0000256" key="1">
    <source>
        <dbReference type="ARBA" id="ARBA00022574"/>
    </source>
</evidence>
<dbReference type="SMART" id="SM00320">
    <property type="entry name" value="WD40"/>
    <property type="match status" value="2"/>
</dbReference>
<dbReference type="InterPro" id="IPR001680">
    <property type="entry name" value="WD40_rpt"/>
</dbReference>
<feature type="compositionally biased region" description="Polar residues" evidence="4">
    <location>
        <begin position="190"/>
        <end position="204"/>
    </location>
</feature>
<protein>
    <recommendedName>
        <fullName evidence="7">Autophagy-related protein 16 domain-containing protein</fullName>
    </recommendedName>
</protein>
<dbReference type="GO" id="GO:0000045">
    <property type="term" value="P:autophagosome assembly"/>
    <property type="evidence" value="ECO:0007669"/>
    <property type="project" value="InterPro"/>
</dbReference>
<keyword evidence="6" id="KW-1185">Reference proteome</keyword>
<dbReference type="PANTHER" id="PTHR19878">
    <property type="entry name" value="AUTOPHAGY PROTEIN 16-LIKE"/>
    <property type="match status" value="1"/>
</dbReference>
<accession>A0A9Q0DNG1</accession>
<keyword evidence="1 3" id="KW-0853">WD repeat</keyword>
<gene>
    <name evidence="5" type="ORF">NHX12_008637</name>
</gene>
<dbReference type="AlphaFoldDB" id="A0A9Q0DNG1"/>
<dbReference type="PANTHER" id="PTHR19878:SF7">
    <property type="entry name" value="PROTEIN ATG16L2"/>
    <property type="match status" value="1"/>
</dbReference>
<comment type="caution">
    <text evidence="5">The sequence shown here is derived from an EMBL/GenBank/DDBJ whole genome shotgun (WGS) entry which is preliminary data.</text>
</comment>
<name>A0A9Q0DNG1_9TELE</name>
<dbReference type="PROSITE" id="PS50294">
    <property type="entry name" value="WD_REPEATS_REGION"/>
    <property type="match status" value="1"/>
</dbReference>
<evidence type="ECO:0008006" key="7">
    <source>
        <dbReference type="Google" id="ProtNLM"/>
    </source>
</evidence>
<feature type="repeat" description="WD" evidence="3">
    <location>
        <begin position="276"/>
        <end position="310"/>
    </location>
</feature>
<dbReference type="EMBL" id="JANIIK010000114">
    <property type="protein sequence ID" value="KAJ3590688.1"/>
    <property type="molecule type" value="Genomic_DNA"/>
</dbReference>
<dbReference type="PROSITE" id="PS50082">
    <property type="entry name" value="WD_REPEATS_2"/>
    <property type="match status" value="1"/>
</dbReference>
<dbReference type="Pfam" id="PF00400">
    <property type="entry name" value="WD40"/>
    <property type="match status" value="1"/>
</dbReference>
<keyword evidence="2" id="KW-0677">Repeat</keyword>
<dbReference type="InterPro" id="IPR036322">
    <property type="entry name" value="WD40_repeat_dom_sf"/>
</dbReference>
<feature type="region of interest" description="Disordered" evidence="4">
    <location>
        <begin position="186"/>
        <end position="210"/>
    </location>
</feature>
<feature type="region of interest" description="Disordered" evidence="4">
    <location>
        <begin position="97"/>
        <end position="118"/>
    </location>
</feature>
<dbReference type="InterPro" id="IPR019775">
    <property type="entry name" value="WD40_repeat_CS"/>
</dbReference>
<dbReference type="Gene3D" id="2.130.10.10">
    <property type="entry name" value="YVTN repeat-like/Quinoprotein amine dehydrogenase"/>
    <property type="match status" value="1"/>
</dbReference>
<dbReference type="InterPro" id="IPR045160">
    <property type="entry name" value="ATG16"/>
</dbReference>
<sequence>MPCVDVEVPPGSSGVSHVDSRRKAEMWKVDLIRQLKRRDMFQHDVFRDIIRHCPDVASQSEKLKTMTGELACQVVALQQEMNIKEKVLEEQRSRLSEVQRSVSRAGGEKQDLQDQVSRVQEANAHLKQEYDVRLECHTDAERRLRQEKQRGSELLGELISSKQEAAKRLNTHNDKKSRARQKTIQKDLQAAQSTPVTVDTSPVFSDTCPKKEPAEKIHTRLLRSASATSPRILASIKELFERKRRCNTDCSAEQEMIRPARMCVCARLPARACHTLEAHEQCINAVRFSSNSDLLATGGTDCIIKLWDVQAVDLPARVTSLDLSSDLRQLLCCCRDDCLQLLDLRNNNMRSLRLGGGAKDGIYATAGSADGSLYIWSVTDGNLQTRLSGKHRYLTSPLDGTTVD</sequence>
<evidence type="ECO:0000313" key="6">
    <source>
        <dbReference type="Proteomes" id="UP001148018"/>
    </source>
</evidence>